<dbReference type="RefSeq" id="WP_094968793.1">
    <property type="nucleotide sequence ID" value="NZ_NGJN01000006.1"/>
</dbReference>
<evidence type="ECO:0000313" key="2">
    <source>
        <dbReference type="EMBL" id="OZV67496.1"/>
    </source>
</evidence>
<evidence type="ECO:0000259" key="1">
    <source>
        <dbReference type="Pfam" id="PF14289"/>
    </source>
</evidence>
<accession>A0A265UQ98</accession>
<dbReference type="EMBL" id="NGJN01000006">
    <property type="protein sequence ID" value="OZV67496.1"/>
    <property type="molecule type" value="Genomic_DNA"/>
</dbReference>
<comment type="caution">
    <text evidence="2">The sequence shown here is derived from an EMBL/GenBank/DDBJ whole genome shotgun (WGS) entry which is preliminary data.</text>
</comment>
<proteinExistence type="predicted"/>
<dbReference type="AlphaFoldDB" id="A0A265UQ98"/>
<organism evidence="2 3">
    <name type="scientific">Winogradskyella aurantia</name>
    <dbReference type="NCBI Taxonomy" id="1915063"/>
    <lineage>
        <taxon>Bacteria</taxon>
        <taxon>Pseudomonadati</taxon>
        <taxon>Bacteroidota</taxon>
        <taxon>Flavobacteriia</taxon>
        <taxon>Flavobacteriales</taxon>
        <taxon>Flavobacteriaceae</taxon>
        <taxon>Winogradskyella</taxon>
    </lineage>
</organism>
<protein>
    <recommendedName>
        <fullName evidence="1">DUF4369 domain-containing protein</fullName>
    </recommendedName>
</protein>
<evidence type="ECO:0000313" key="3">
    <source>
        <dbReference type="Proteomes" id="UP000216840"/>
    </source>
</evidence>
<gene>
    <name evidence="2" type="ORF">CA834_11130</name>
</gene>
<dbReference type="Pfam" id="PF14289">
    <property type="entry name" value="DUF4369"/>
    <property type="match status" value="1"/>
</dbReference>
<dbReference type="InterPro" id="IPR025380">
    <property type="entry name" value="DUF4369"/>
</dbReference>
<dbReference type="OrthoDB" id="1143206at2"/>
<dbReference type="Proteomes" id="UP000216840">
    <property type="component" value="Unassembled WGS sequence"/>
</dbReference>
<feature type="domain" description="DUF4369" evidence="1">
    <location>
        <begin position="28"/>
        <end position="124"/>
    </location>
</feature>
<reference evidence="2 3" key="1">
    <citation type="submission" date="2017-05" db="EMBL/GenBank/DDBJ databases">
        <title>The draft genome sequence of Idiomarina salinarum WNB302.</title>
        <authorList>
            <person name="Sun Y."/>
            <person name="Chen B."/>
            <person name="Du Z."/>
        </authorList>
    </citation>
    <scope>NUCLEOTIDE SEQUENCE [LARGE SCALE GENOMIC DNA]</scope>
    <source>
        <strain evidence="2 3">WNB302</strain>
    </source>
</reference>
<dbReference type="PROSITE" id="PS51257">
    <property type="entry name" value="PROKAR_LIPOPROTEIN"/>
    <property type="match status" value="1"/>
</dbReference>
<keyword evidence="3" id="KW-1185">Reference proteome</keyword>
<name>A0A265UQ98_9FLAO</name>
<sequence>MKKINKIAGIIFVIVLVTSCGQNNTNNFTLKGKVKGLKKGVLYLQKDSDSTLVNLDSVVITGQPEFVLQTNIKEPILLYLKLFKNDGEEHFIPFFASEGVTEITSTLKNFSFDVDIKGSEQQKLLEDYLDVMGRFNDENLDLIEAKFLAYKNSDSTLIDSLNKRTEALLKRKYTYTIQYALNHNDSEVSPYLAYYEIPNANPIFIDSIYNGLTDRIKKSFYGRKLEKSIRLKQSEQPDGTE</sequence>